<accession>A0A417YRN2</accession>
<dbReference type="RefSeq" id="WP_118922271.1">
    <property type="nucleotide sequence ID" value="NZ_QWEG01000010.1"/>
</dbReference>
<evidence type="ECO:0000313" key="4">
    <source>
        <dbReference type="Proteomes" id="UP000284416"/>
    </source>
</evidence>
<dbReference type="SUPFAM" id="SSF88659">
    <property type="entry name" value="Sigma3 and sigma4 domains of RNA polymerase sigma factors"/>
    <property type="match status" value="1"/>
</dbReference>
<name>A0A417YRN2_9BACI</name>
<keyword evidence="1" id="KW-0175">Coiled coil</keyword>
<dbReference type="Pfam" id="PF04545">
    <property type="entry name" value="Sigma70_r4"/>
    <property type="match status" value="1"/>
</dbReference>
<feature type="domain" description="RNA polymerase sigma-70 region 4" evidence="2">
    <location>
        <begin position="85"/>
        <end position="123"/>
    </location>
</feature>
<gene>
    <name evidence="3" type="ORF">D1B31_16205</name>
</gene>
<dbReference type="InterPro" id="IPR013324">
    <property type="entry name" value="RNA_pol_sigma_r3/r4-like"/>
</dbReference>
<evidence type="ECO:0000259" key="2">
    <source>
        <dbReference type="Pfam" id="PF04545"/>
    </source>
</evidence>
<proteinExistence type="predicted"/>
<keyword evidence="4" id="KW-1185">Reference proteome</keyword>
<dbReference type="Proteomes" id="UP000284416">
    <property type="component" value="Unassembled WGS sequence"/>
</dbReference>
<dbReference type="EMBL" id="QWEG01000010">
    <property type="protein sequence ID" value="RHW37308.1"/>
    <property type="molecule type" value="Genomic_DNA"/>
</dbReference>
<dbReference type="OrthoDB" id="2454082at2"/>
<organism evidence="3 4">
    <name type="scientific">Neobacillus notoginsengisoli</name>
    <dbReference type="NCBI Taxonomy" id="1578198"/>
    <lineage>
        <taxon>Bacteria</taxon>
        <taxon>Bacillati</taxon>
        <taxon>Bacillota</taxon>
        <taxon>Bacilli</taxon>
        <taxon>Bacillales</taxon>
        <taxon>Bacillaceae</taxon>
        <taxon>Neobacillus</taxon>
    </lineage>
</organism>
<comment type="caution">
    <text evidence="3">The sequence shown here is derived from an EMBL/GenBank/DDBJ whole genome shotgun (WGS) entry which is preliminary data.</text>
</comment>
<reference evidence="3 4" key="1">
    <citation type="journal article" date="2017" name="Int. J. Syst. Evol. Microbiol.">
        <title>Bacillus notoginsengisoli sp. nov., a novel bacterium isolated from the rhizosphere of Panax notoginseng.</title>
        <authorList>
            <person name="Zhang M.Y."/>
            <person name="Cheng J."/>
            <person name="Cai Y."/>
            <person name="Zhang T.Y."/>
            <person name="Wu Y.Y."/>
            <person name="Manikprabhu D."/>
            <person name="Li W.J."/>
            <person name="Zhang Y.X."/>
        </authorList>
    </citation>
    <scope>NUCLEOTIDE SEQUENCE [LARGE SCALE GENOMIC DNA]</scope>
    <source>
        <strain evidence="3 4">JCM 30743</strain>
    </source>
</reference>
<evidence type="ECO:0000256" key="1">
    <source>
        <dbReference type="SAM" id="Coils"/>
    </source>
</evidence>
<dbReference type="AlphaFoldDB" id="A0A417YRN2"/>
<sequence length="136" mass="16068">MYKWLKDYQKLEDDLAYLEFNLEQTERELKRWVEGDLVGVRLQHDSLGAQVEENIEKIKNDIATKTDQKEKIIKLVNTFRGLNHKILKLKYIDGHTLEEIAEILNYSSSHIKKRHAEAVRTIKFINDYKGSVKEHS</sequence>
<feature type="coiled-coil region" evidence="1">
    <location>
        <begin position="8"/>
        <end position="68"/>
    </location>
</feature>
<dbReference type="GO" id="GO:0006352">
    <property type="term" value="P:DNA-templated transcription initiation"/>
    <property type="evidence" value="ECO:0007669"/>
    <property type="project" value="InterPro"/>
</dbReference>
<dbReference type="InterPro" id="IPR007630">
    <property type="entry name" value="RNA_pol_sigma70_r4"/>
</dbReference>
<dbReference type="Gene3D" id="1.20.140.160">
    <property type="match status" value="1"/>
</dbReference>
<protein>
    <recommendedName>
        <fullName evidence="2">RNA polymerase sigma-70 region 4 domain-containing protein</fullName>
    </recommendedName>
</protein>
<evidence type="ECO:0000313" key="3">
    <source>
        <dbReference type="EMBL" id="RHW37308.1"/>
    </source>
</evidence>
<dbReference type="GO" id="GO:0003700">
    <property type="term" value="F:DNA-binding transcription factor activity"/>
    <property type="evidence" value="ECO:0007669"/>
    <property type="project" value="InterPro"/>
</dbReference>